<dbReference type="InterPro" id="IPR036188">
    <property type="entry name" value="FAD/NAD-bd_sf"/>
</dbReference>
<evidence type="ECO:0000313" key="1">
    <source>
        <dbReference type="EMBL" id="MBW7459064.1"/>
    </source>
</evidence>
<gene>
    <name evidence="1" type="ORF">K0U00_33945</name>
</gene>
<organism evidence="1 2">
    <name type="scientific">Paenibacillus sepulcri</name>
    <dbReference type="NCBI Taxonomy" id="359917"/>
    <lineage>
        <taxon>Bacteria</taxon>
        <taxon>Bacillati</taxon>
        <taxon>Bacillota</taxon>
        <taxon>Bacilli</taxon>
        <taxon>Bacillales</taxon>
        <taxon>Paenibacillaceae</taxon>
        <taxon>Paenibacillus</taxon>
    </lineage>
</organism>
<comment type="caution">
    <text evidence="1">The sequence shown here is derived from an EMBL/GenBank/DDBJ whole genome shotgun (WGS) entry which is preliminary data.</text>
</comment>
<name>A0ABS7CDR9_9BACL</name>
<evidence type="ECO:0000313" key="2">
    <source>
        <dbReference type="Proteomes" id="UP001519887"/>
    </source>
</evidence>
<accession>A0ABS7CDR9</accession>
<proteinExistence type="predicted"/>
<reference evidence="1 2" key="1">
    <citation type="submission" date="2021-07" db="EMBL/GenBank/DDBJ databases">
        <title>Paenibacillus radiodurans sp. nov., isolated from the southeastern edge of Tengger Desert.</title>
        <authorList>
            <person name="Zhang G."/>
        </authorList>
    </citation>
    <scope>NUCLEOTIDE SEQUENCE [LARGE SCALE GENOMIC DNA]</scope>
    <source>
        <strain evidence="1 2">CCM 7311</strain>
    </source>
</reference>
<dbReference type="EMBL" id="JAHZIK010001465">
    <property type="protein sequence ID" value="MBW7459064.1"/>
    <property type="molecule type" value="Genomic_DNA"/>
</dbReference>
<dbReference type="SUPFAM" id="SSF51905">
    <property type="entry name" value="FAD/NAD(P)-binding domain"/>
    <property type="match status" value="1"/>
</dbReference>
<dbReference type="Pfam" id="PF13738">
    <property type="entry name" value="Pyr_redox_3"/>
    <property type="match status" value="1"/>
</dbReference>
<keyword evidence="2" id="KW-1185">Reference proteome</keyword>
<sequence>MEQFDCLIIGAGAAGIGMGCVLKDLGVKRFGILERSEVGASFLMWPKEMRMITPSFTGNAYGMLDLNAVALKTSPAYTLETEHPSGEDYADYLQAVADFRELPIRTGIDVTAVSPVEDGFVLETTQGQLFSRYVIWAAGEFQYPRLDGFEGAEHCYHSSLISEWSGLEGEEFVII</sequence>
<dbReference type="Gene3D" id="3.50.50.60">
    <property type="entry name" value="FAD/NAD(P)-binding domain"/>
    <property type="match status" value="2"/>
</dbReference>
<protein>
    <submittedName>
        <fullName evidence="1">NAD(P)-binding domain-containing protein</fullName>
    </submittedName>
</protein>
<feature type="non-terminal residue" evidence="1">
    <location>
        <position position="175"/>
    </location>
</feature>
<dbReference type="Proteomes" id="UP001519887">
    <property type="component" value="Unassembled WGS sequence"/>
</dbReference>